<dbReference type="PROSITE" id="PS51186">
    <property type="entry name" value="GNAT"/>
    <property type="match status" value="1"/>
</dbReference>
<dbReference type="Proteomes" id="UP001320766">
    <property type="component" value="Unassembled WGS sequence"/>
</dbReference>
<dbReference type="InterPro" id="IPR016181">
    <property type="entry name" value="Acyl_CoA_acyltransferase"/>
</dbReference>
<sequence length="123" mass="13347">MGRENEECGRRHDESPRGAEAETRLTFTGYHGPFQPAASFVAEDEGRAAGASLVTVWQEVPLLAFVFTAPSHAGRGLGRRLVEASMRALGERGHGLLSLAVTEDDVRARRLYESLGFAPHQDG</sequence>
<gene>
    <name evidence="5" type="ORF">HD595_007493</name>
</gene>
<evidence type="ECO:0000256" key="3">
    <source>
        <dbReference type="SAM" id="MobiDB-lite"/>
    </source>
</evidence>
<proteinExistence type="predicted"/>
<protein>
    <submittedName>
        <fullName evidence="5">GNAT superfamily N-acetyltransferase</fullName>
    </submittedName>
</protein>
<dbReference type="PANTHER" id="PTHR43877">
    <property type="entry name" value="AMINOALKYLPHOSPHONATE N-ACETYLTRANSFERASE-RELATED-RELATED"/>
    <property type="match status" value="1"/>
</dbReference>
<evidence type="ECO:0000256" key="2">
    <source>
        <dbReference type="ARBA" id="ARBA00023315"/>
    </source>
</evidence>
<keyword evidence="2" id="KW-0012">Acyltransferase</keyword>
<keyword evidence="6" id="KW-1185">Reference proteome</keyword>
<accession>A0ABT1KBN5</accession>
<dbReference type="Gene3D" id="3.40.630.30">
    <property type="match status" value="1"/>
</dbReference>
<organism evidence="5 6">
    <name type="scientific">Nonomuraea roseoviolacea subsp. carminata</name>
    <dbReference type="NCBI Taxonomy" id="160689"/>
    <lineage>
        <taxon>Bacteria</taxon>
        <taxon>Bacillati</taxon>
        <taxon>Actinomycetota</taxon>
        <taxon>Actinomycetes</taxon>
        <taxon>Streptosporangiales</taxon>
        <taxon>Streptosporangiaceae</taxon>
        <taxon>Nonomuraea</taxon>
    </lineage>
</organism>
<name>A0ABT1KBN5_9ACTN</name>
<evidence type="ECO:0000259" key="4">
    <source>
        <dbReference type="PROSITE" id="PS51186"/>
    </source>
</evidence>
<comment type="caution">
    <text evidence="5">The sequence shown here is derived from an EMBL/GenBank/DDBJ whole genome shotgun (WGS) entry which is preliminary data.</text>
</comment>
<dbReference type="CDD" id="cd04301">
    <property type="entry name" value="NAT_SF"/>
    <property type="match status" value="1"/>
</dbReference>
<reference evidence="5 6" key="1">
    <citation type="submission" date="2022-06" db="EMBL/GenBank/DDBJ databases">
        <title>Sequencing the genomes of 1000 actinobacteria strains.</title>
        <authorList>
            <person name="Klenk H.-P."/>
        </authorList>
    </citation>
    <scope>NUCLEOTIDE SEQUENCE [LARGE SCALE GENOMIC DNA]</scope>
    <source>
        <strain evidence="5 6">DSM 44170</strain>
    </source>
</reference>
<dbReference type="Pfam" id="PF00583">
    <property type="entry name" value="Acetyltransf_1"/>
    <property type="match status" value="1"/>
</dbReference>
<evidence type="ECO:0000313" key="6">
    <source>
        <dbReference type="Proteomes" id="UP001320766"/>
    </source>
</evidence>
<dbReference type="RefSeq" id="WP_253777602.1">
    <property type="nucleotide sequence ID" value="NZ_BAAAVE010000002.1"/>
</dbReference>
<dbReference type="SUPFAM" id="SSF55729">
    <property type="entry name" value="Acyl-CoA N-acyltransferases (Nat)"/>
    <property type="match status" value="1"/>
</dbReference>
<dbReference type="EMBL" id="JAMZEC010000001">
    <property type="protein sequence ID" value="MCP2351371.1"/>
    <property type="molecule type" value="Genomic_DNA"/>
</dbReference>
<feature type="region of interest" description="Disordered" evidence="3">
    <location>
        <begin position="1"/>
        <end position="23"/>
    </location>
</feature>
<dbReference type="InterPro" id="IPR000182">
    <property type="entry name" value="GNAT_dom"/>
</dbReference>
<dbReference type="InterPro" id="IPR050832">
    <property type="entry name" value="Bact_Acetyltransf"/>
</dbReference>
<evidence type="ECO:0000313" key="5">
    <source>
        <dbReference type="EMBL" id="MCP2351371.1"/>
    </source>
</evidence>
<keyword evidence="1" id="KW-0808">Transferase</keyword>
<feature type="domain" description="N-acetyltransferase" evidence="4">
    <location>
        <begin position="1"/>
        <end position="123"/>
    </location>
</feature>
<evidence type="ECO:0000256" key="1">
    <source>
        <dbReference type="ARBA" id="ARBA00022679"/>
    </source>
</evidence>